<dbReference type="GO" id="GO:0009507">
    <property type="term" value="C:chloroplast"/>
    <property type="evidence" value="ECO:0007669"/>
    <property type="project" value="TreeGrafter"/>
</dbReference>
<evidence type="ECO:0000256" key="2">
    <source>
        <dbReference type="SAM" id="Phobius"/>
    </source>
</evidence>
<name>A0AAQ3KSU0_9LILI</name>
<feature type="region of interest" description="Disordered" evidence="1">
    <location>
        <begin position="77"/>
        <end position="96"/>
    </location>
</feature>
<organism evidence="3 4">
    <name type="scientific">Canna indica</name>
    <name type="common">Indian-shot</name>
    <dbReference type="NCBI Taxonomy" id="4628"/>
    <lineage>
        <taxon>Eukaryota</taxon>
        <taxon>Viridiplantae</taxon>
        <taxon>Streptophyta</taxon>
        <taxon>Embryophyta</taxon>
        <taxon>Tracheophyta</taxon>
        <taxon>Spermatophyta</taxon>
        <taxon>Magnoliopsida</taxon>
        <taxon>Liliopsida</taxon>
        <taxon>Zingiberales</taxon>
        <taxon>Cannaceae</taxon>
        <taxon>Canna</taxon>
    </lineage>
</organism>
<reference evidence="3 4" key="1">
    <citation type="submission" date="2023-10" db="EMBL/GenBank/DDBJ databases">
        <title>Chromosome-scale genome assembly provides insights into flower coloration mechanisms of Canna indica.</title>
        <authorList>
            <person name="Li C."/>
        </authorList>
    </citation>
    <scope>NUCLEOTIDE SEQUENCE [LARGE SCALE GENOMIC DNA]</scope>
    <source>
        <tissue evidence="3">Flower</tissue>
    </source>
</reference>
<keyword evidence="4" id="KW-1185">Reference proteome</keyword>
<dbReference type="PANTHER" id="PTHR36802">
    <property type="entry name" value="OS02G0815400 PROTEIN"/>
    <property type="match status" value="1"/>
</dbReference>
<keyword evidence="2" id="KW-1133">Transmembrane helix</keyword>
<evidence type="ECO:0008006" key="5">
    <source>
        <dbReference type="Google" id="ProtNLM"/>
    </source>
</evidence>
<dbReference type="Proteomes" id="UP001327560">
    <property type="component" value="Chromosome 7"/>
</dbReference>
<evidence type="ECO:0000313" key="4">
    <source>
        <dbReference type="Proteomes" id="UP001327560"/>
    </source>
</evidence>
<sequence>MDRSCFSARITKLKLRIEMASLLFSPSRLPTSLHVALAPFLSSPNPSSVHARSVFSHQKPQKERALLVSFALAESNPAKSVGSSGGGDGNGQKSGDEDDLLALLQELADCLVLPPDYLSRLPRDLRLDLNDAAFDLSNGTVLDECGKEVGEFLLNLSKAWEQADTLTSNSLARQLPSMESLLTDSVKASLGKRLLSAGRKFQAMGQYGDGEPKKIATTMIKIGKKLSIFPGTKVNEEAKMETRTLKFGELQVELTSKKAYIGAGVGLVFGIISWQLSQGIASIPESSLEYANDNAMVLTKSLRGALLVLFYSSTVLSASASVGLVLLGRQLSSESK</sequence>
<keyword evidence="2" id="KW-0472">Membrane</keyword>
<dbReference type="AlphaFoldDB" id="A0AAQ3KSU0"/>
<gene>
    <name evidence="3" type="ORF">Cni_G21691</name>
</gene>
<protein>
    <recommendedName>
        <fullName evidence="5">LOW protein: ammonium transporter 1-like protein</fullName>
    </recommendedName>
</protein>
<evidence type="ECO:0000313" key="3">
    <source>
        <dbReference type="EMBL" id="WOL12922.1"/>
    </source>
</evidence>
<keyword evidence="2" id="KW-0812">Transmembrane</keyword>
<feature type="compositionally biased region" description="Gly residues" evidence="1">
    <location>
        <begin position="83"/>
        <end position="92"/>
    </location>
</feature>
<proteinExistence type="predicted"/>
<feature type="transmembrane region" description="Helical" evidence="2">
    <location>
        <begin position="304"/>
        <end position="327"/>
    </location>
</feature>
<dbReference type="EMBL" id="CP136896">
    <property type="protein sequence ID" value="WOL12922.1"/>
    <property type="molecule type" value="Genomic_DNA"/>
</dbReference>
<dbReference type="PANTHER" id="PTHR36802:SF1">
    <property type="entry name" value="OS02G0815400 PROTEIN"/>
    <property type="match status" value="1"/>
</dbReference>
<evidence type="ECO:0000256" key="1">
    <source>
        <dbReference type="SAM" id="MobiDB-lite"/>
    </source>
</evidence>
<accession>A0AAQ3KSU0</accession>